<protein>
    <recommendedName>
        <fullName evidence="2">uroporphyrinogen-III C-methyltransferase</fullName>
        <ecNumber evidence="2">2.1.1.107</ecNumber>
    </recommendedName>
</protein>
<evidence type="ECO:0000256" key="10">
    <source>
        <dbReference type="SAM" id="MobiDB-lite"/>
    </source>
</evidence>
<dbReference type="InterPro" id="IPR050161">
    <property type="entry name" value="Siro_Cobalamin_biosynth"/>
</dbReference>
<dbReference type="InterPro" id="IPR014776">
    <property type="entry name" value="4pyrrole_Mease_sub2"/>
</dbReference>
<keyword evidence="3 9" id="KW-0489">Methyltransferase</keyword>
<evidence type="ECO:0000256" key="6">
    <source>
        <dbReference type="ARBA" id="ARBA00023244"/>
    </source>
</evidence>
<dbReference type="InterPro" id="IPR000878">
    <property type="entry name" value="4pyrrol_Mease"/>
</dbReference>
<evidence type="ECO:0000256" key="2">
    <source>
        <dbReference type="ARBA" id="ARBA00012162"/>
    </source>
</evidence>
<dbReference type="InterPro" id="IPR003043">
    <property type="entry name" value="Uropor_MeTrfase_CS"/>
</dbReference>
<dbReference type="PROSITE" id="PS00839">
    <property type="entry name" value="SUMT_1"/>
    <property type="match status" value="1"/>
</dbReference>
<dbReference type="NCBIfam" id="TIGR01469">
    <property type="entry name" value="cobA_cysG_Cterm"/>
    <property type="match status" value="1"/>
</dbReference>
<dbReference type="Pfam" id="PF00590">
    <property type="entry name" value="TP_methylase"/>
    <property type="match status" value="1"/>
</dbReference>
<feature type="domain" description="Tetrapyrrole methylase" evidence="11">
    <location>
        <begin position="35"/>
        <end position="239"/>
    </location>
</feature>
<comment type="pathway">
    <text evidence="8">Cofactor biosynthesis; adenosylcobalamin biosynthesis; precorrin-2 from uroporphyrinogen III: step 1/1.</text>
</comment>
<dbReference type="Proteomes" id="UP001147830">
    <property type="component" value="Unassembled WGS sequence"/>
</dbReference>
<dbReference type="CDD" id="cd11642">
    <property type="entry name" value="SUMT"/>
    <property type="match status" value="1"/>
</dbReference>
<feature type="compositionally biased region" description="Polar residues" evidence="10">
    <location>
        <begin position="16"/>
        <end position="25"/>
    </location>
</feature>
<dbReference type="PANTHER" id="PTHR45790:SF1">
    <property type="entry name" value="SIROHEME SYNTHASE"/>
    <property type="match status" value="1"/>
</dbReference>
<comment type="similarity">
    <text evidence="1 9">Belongs to the precorrin methyltransferase family.</text>
</comment>
<comment type="pathway">
    <text evidence="7">Porphyrin-containing compound metabolism; siroheme biosynthesis; precorrin-2 from uroporphyrinogen III: step 1/1.</text>
</comment>
<keyword evidence="4 9" id="KW-0808">Transferase</keyword>
<dbReference type="NCBIfam" id="NF004790">
    <property type="entry name" value="PRK06136.1"/>
    <property type="match status" value="1"/>
</dbReference>
<evidence type="ECO:0000256" key="1">
    <source>
        <dbReference type="ARBA" id="ARBA00005879"/>
    </source>
</evidence>
<dbReference type="AlphaFoldDB" id="A0A9X2WJB4"/>
<dbReference type="RefSeq" id="WP_260977731.1">
    <property type="nucleotide sequence ID" value="NZ_JAOANI010000029.1"/>
</dbReference>
<organism evidence="12 13">
    <name type="scientific">Thalassolituus pacificus</name>
    <dbReference type="NCBI Taxonomy" id="2975440"/>
    <lineage>
        <taxon>Bacteria</taxon>
        <taxon>Pseudomonadati</taxon>
        <taxon>Pseudomonadota</taxon>
        <taxon>Gammaproteobacteria</taxon>
        <taxon>Oceanospirillales</taxon>
        <taxon>Oceanospirillaceae</taxon>
        <taxon>Thalassolituus</taxon>
    </lineage>
</organism>
<dbReference type="PANTHER" id="PTHR45790">
    <property type="entry name" value="SIROHEME SYNTHASE-RELATED"/>
    <property type="match status" value="1"/>
</dbReference>
<evidence type="ECO:0000256" key="3">
    <source>
        <dbReference type="ARBA" id="ARBA00022603"/>
    </source>
</evidence>
<dbReference type="GO" id="GO:0019354">
    <property type="term" value="P:siroheme biosynthetic process"/>
    <property type="evidence" value="ECO:0007669"/>
    <property type="project" value="InterPro"/>
</dbReference>
<dbReference type="Gene3D" id="3.30.950.10">
    <property type="entry name" value="Methyltransferase, Cobalt-precorrin-4 Transmethylase, Domain 2"/>
    <property type="match status" value="1"/>
</dbReference>
<gene>
    <name evidence="12" type="primary">cobA</name>
    <name evidence="12" type="ORF">NYR02_17885</name>
</gene>
<evidence type="ECO:0000256" key="5">
    <source>
        <dbReference type="ARBA" id="ARBA00022691"/>
    </source>
</evidence>
<dbReference type="InterPro" id="IPR006366">
    <property type="entry name" value="CobA/CysG_C"/>
</dbReference>
<dbReference type="InterPro" id="IPR014777">
    <property type="entry name" value="4pyrrole_Mease_sub1"/>
</dbReference>
<keyword evidence="13" id="KW-1185">Reference proteome</keyword>
<dbReference type="EC" id="2.1.1.107" evidence="2"/>
<evidence type="ECO:0000256" key="8">
    <source>
        <dbReference type="ARBA" id="ARBA00060548"/>
    </source>
</evidence>
<reference evidence="12" key="2">
    <citation type="submission" date="2022-08" db="EMBL/GenBank/DDBJ databases">
        <authorList>
            <person name="Dong C."/>
        </authorList>
    </citation>
    <scope>NUCLEOTIDE SEQUENCE</scope>
    <source>
        <strain evidence="12">59MF3M-4</strain>
    </source>
</reference>
<dbReference type="GO" id="GO:0004851">
    <property type="term" value="F:uroporphyrin-III C-methyltransferase activity"/>
    <property type="evidence" value="ECO:0007669"/>
    <property type="project" value="UniProtKB-EC"/>
</dbReference>
<dbReference type="Gene3D" id="3.40.1010.10">
    <property type="entry name" value="Cobalt-precorrin-4 Transmethylase, Domain 1"/>
    <property type="match status" value="1"/>
</dbReference>
<proteinExistence type="inferred from homology"/>
<sequence length="282" mass="30105">MMTIQAKNPVKHASSLHASKLSNPPGSKEQKGSGKVWLVGAGPGDPELLTLKAMRVIAEADVVLYDSLISDDILALLPRQCARIHTGKRCGAHKMTQQDINKALLSAAGKYQRVVRLKGGDPFIFGRGGEEMEYLQQRGVEVDIVPGITAAGGCAAAAGIPLTHRDYGNALVLHSGHSKFNEFSPCQNPTRVFYMGLRQAGPITAQLLQEGLHESTPVALITNGTLANQQVFKGVLMDLAYLAERYLKSESDGPGLIIVGEVAAMARSNKELQAELNAQAVA</sequence>
<dbReference type="FunFam" id="3.40.1010.10:FF:000001">
    <property type="entry name" value="Siroheme synthase"/>
    <property type="match status" value="1"/>
</dbReference>
<evidence type="ECO:0000256" key="9">
    <source>
        <dbReference type="RuleBase" id="RU003960"/>
    </source>
</evidence>
<dbReference type="SUPFAM" id="SSF53790">
    <property type="entry name" value="Tetrapyrrole methylase"/>
    <property type="match status" value="1"/>
</dbReference>
<evidence type="ECO:0000256" key="4">
    <source>
        <dbReference type="ARBA" id="ARBA00022679"/>
    </source>
</evidence>
<evidence type="ECO:0000313" key="12">
    <source>
        <dbReference type="EMBL" id="MCT7360897.1"/>
    </source>
</evidence>
<keyword evidence="5" id="KW-0949">S-adenosyl-L-methionine</keyword>
<evidence type="ECO:0000259" key="11">
    <source>
        <dbReference type="Pfam" id="PF00590"/>
    </source>
</evidence>
<accession>A0A9X2WJB4</accession>
<evidence type="ECO:0000313" key="13">
    <source>
        <dbReference type="Proteomes" id="UP001147830"/>
    </source>
</evidence>
<dbReference type="GO" id="GO:0032259">
    <property type="term" value="P:methylation"/>
    <property type="evidence" value="ECO:0007669"/>
    <property type="project" value="UniProtKB-KW"/>
</dbReference>
<dbReference type="EMBL" id="JAOANI010000029">
    <property type="protein sequence ID" value="MCT7360897.1"/>
    <property type="molecule type" value="Genomic_DNA"/>
</dbReference>
<feature type="region of interest" description="Disordered" evidence="10">
    <location>
        <begin position="1"/>
        <end position="34"/>
    </location>
</feature>
<dbReference type="PROSITE" id="PS00840">
    <property type="entry name" value="SUMT_2"/>
    <property type="match status" value="1"/>
</dbReference>
<dbReference type="InterPro" id="IPR035996">
    <property type="entry name" value="4pyrrol_Methylase_sf"/>
</dbReference>
<evidence type="ECO:0000256" key="7">
    <source>
        <dbReference type="ARBA" id="ARBA00025705"/>
    </source>
</evidence>
<reference evidence="12" key="1">
    <citation type="journal article" date="2022" name="Front. Microbiol.">
        <title>Genome-based taxonomic rearrangement of Oceanobacter-related bacteria including the description of Thalassolituus hydrocarbonoclasticus sp. nov. and Thalassolituus pacificus sp. nov. and emended description of the genus Thalassolituus.</title>
        <authorList>
            <person name="Dong C."/>
            <person name="Wei L."/>
            <person name="Wang J."/>
            <person name="Lai Q."/>
            <person name="Huang Z."/>
            <person name="Shao Z."/>
        </authorList>
    </citation>
    <scope>NUCLEOTIDE SEQUENCE</scope>
    <source>
        <strain evidence="12">59MF3M-4</strain>
    </source>
</reference>
<keyword evidence="6" id="KW-0627">Porphyrin biosynthesis</keyword>
<name>A0A9X2WJB4_9GAMM</name>
<comment type="caution">
    <text evidence="12">The sequence shown here is derived from an EMBL/GenBank/DDBJ whole genome shotgun (WGS) entry which is preliminary data.</text>
</comment>